<dbReference type="CDD" id="cd03784">
    <property type="entry name" value="GT1_Gtf-like"/>
    <property type="match status" value="1"/>
</dbReference>
<reference evidence="1 2" key="1">
    <citation type="submission" date="2024-01" db="EMBL/GenBank/DDBJ databases">
        <title>the genome sequence of strain Microbacterium schleiferi NBRC 15075.</title>
        <authorList>
            <person name="Ding Y."/>
            <person name="Zhang G."/>
        </authorList>
    </citation>
    <scope>NUCLEOTIDE SEQUENCE [LARGE SCALE GENOMIC DNA]</scope>
    <source>
        <strain evidence="1 2">NBRC 15075</strain>
    </source>
</reference>
<dbReference type="InterPro" id="IPR050426">
    <property type="entry name" value="Glycosyltransferase_28"/>
</dbReference>
<dbReference type="RefSeq" id="WP_331791815.1">
    <property type="nucleotide sequence ID" value="NZ_BAAAUO010000011.1"/>
</dbReference>
<evidence type="ECO:0000313" key="2">
    <source>
        <dbReference type="Proteomes" id="UP001351900"/>
    </source>
</evidence>
<dbReference type="PANTHER" id="PTHR48050">
    <property type="entry name" value="STEROL 3-BETA-GLUCOSYLTRANSFERASE"/>
    <property type="match status" value="1"/>
</dbReference>
<name>A0ABU7V7F9_9MICO</name>
<protein>
    <submittedName>
        <fullName evidence="1">Glycosyltransferase</fullName>
    </submittedName>
</protein>
<dbReference type="InterPro" id="IPR002213">
    <property type="entry name" value="UDP_glucos_trans"/>
</dbReference>
<dbReference type="Gene3D" id="3.40.50.2000">
    <property type="entry name" value="Glycogen Phosphorylase B"/>
    <property type="match status" value="2"/>
</dbReference>
<comment type="caution">
    <text evidence="1">The sequence shown here is derived from an EMBL/GenBank/DDBJ whole genome shotgun (WGS) entry which is preliminary data.</text>
</comment>
<dbReference type="Pfam" id="PF00201">
    <property type="entry name" value="UDPGT"/>
    <property type="match status" value="1"/>
</dbReference>
<dbReference type="Proteomes" id="UP001351900">
    <property type="component" value="Unassembled WGS sequence"/>
</dbReference>
<dbReference type="SUPFAM" id="SSF53756">
    <property type="entry name" value="UDP-Glycosyltransferase/glycogen phosphorylase"/>
    <property type="match status" value="1"/>
</dbReference>
<sequence>MTLLVVSPDYASHLLPLATLATAWQQRGEEVVVATGPATDPIVKRFGYRRVDLPLGRGANAGIIRTAQQQADEAASLEGFFAATRHGMIPTLLYQARERLTDLMWQPEDRARATLAVIEDVAPDAILVDHLAFSARLALHTAGIPYGDVVLGHPSALPVAGEVYGFPPAWPASFSPDPDELRTLRDVCGEVSARFTAQWNEVAQRLDAGSRGVDDAFATHGERVLYNYPGELARTDGRALPPHVFLGSTRRTEPEDDAVAAWLAVDEPFVYVSFGSFLSVRGDVLARVAEALRRVGVRAAISTGATDPAELGTIPKGWLVREYLPQVRLLDHATAAVTHGGNNSVTEAVGAGVPLLVLPFSTDQFAGAAAIEREDVGRSLDPNAASAEDLASALVAILDPDWAGRRTLTAIRADQLADPGPERAYRALADATSAER</sequence>
<dbReference type="PANTHER" id="PTHR48050:SF13">
    <property type="entry name" value="STEROL 3-BETA-GLUCOSYLTRANSFERASE UGT80A2"/>
    <property type="match status" value="1"/>
</dbReference>
<keyword evidence="2" id="KW-1185">Reference proteome</keyword>
<organism evidence="1 2">
    <name type="scientific">Microbacterium schleiferi</name>
    <dbReference type="NCBI Taxonomy" id="69362"/>
    <lineage>
        <taxon>Bacteria</taxon>
        <taxon>Bacillati</taxon>
        <taxon>Actinomycetota</taxon>
        <taxon>Actinomycetes</taxon>
        <taxon>Micrococcales</taxon>
        <taxon>Microbacteriaceae</taxon>
        <taxon>Microbacterium</taxon>
    </lineage>
</organism>
<evidence type="ECO:0000313" key="1">
    <source>
        <dbReference type="EMBL" id="MEF2255592.1"/>
    </source>
</evidence>
<gene>
    <name evidence="1" type="ORF">V2V91_10675</name>
</gene>
<accession>A0ABU7V7F9</accession>
<dbReference type="EMBL" id="JAZHOV010000005">
    <property type="protein sequence ID" value="MEF2255592.1"/>
    <property type="molecule type" value="Genomic_DNA"/>
</dbReference>
<proteinExistence type="predicted"/>